<keyword evidence="3" id="KW-1185">Reference proteome</keyword>
<keyword evidence="1" id="KW-0812">Transmembrane</keyword>
<keyword evidence="1" id="KW-0472">Membrane</keyword>
<dbReference type="InterPro" id="IPR025627">
    <property type="entry name" value="YfzA"/>
</dbReference>
<evidence type="ECO:0000256" key="1">
    <source>
        <dbReference type="SAM" id="Phobius"/>
    </source>
</evidence>
<feature type="transmembrane region" description="Helical" evidence="1">
    <location>
        <begin position="70"/>
        <end position="90"/>
    </location>
</feature>
<accession>A0ABX0F6M9</accession>
<organism evidence="2 3">
    <name type="scientific">Saccharibacillus alkalitolerans</name>
    <dbReference type="NCBI Taxonomy" id="2705290"/>
    <lineage>
        <taxon>Bacteria</taxon>
        <taxon>Bacillati</taxon>
        <taxon>Bacillota</taxon>
        <taxon>Bacilli</taxon>
        <taxon>Bacillales</taxon>
        <taxon>Paenibacillaceae</taxon>
        <taxon>Saccharibacillus</taxon>
    </lineage>
</organism>
<proteinExistence type="predicted"/>
<comment type="caution">
    <text evidence="2">The sequence shown here is derived from an EMBL/GenBank/DDBJ whole genome shotgun (WGS) entry which is preliminary data.</text>
</comment>
<sequence>MAGKRNAVPFLKRYWVSSIGVFLLSQIFFMGSEAAGWILRYRDPEGTVFGKILNSSLITEWFDFYETPQYNLLTVFFGLFFLLPGIISAVKSGLRLRMSQNTH</sequence>
<dbReference type="RefSeq" id="WP_166273660.1">
    <property type="nucleotide sequence ID" value="NZ_JAAFGS010000002.1"/>
</dbReference>
<dbReference type="Proteomes" id="UP000800303">
    <property type="component" value="Unassembled WGS sequence"/>
</dbReference>
<evidence type="ECO:0000313" key="2">
    <source>
        <dbReference type="EMBL" id="NGZ75258.1"/>
    </source>
</evidence>
<keyword evidence="1" id="KW-1133">Transmembrane helix</keyword>
<feature type="transmembrane region" description="Helical" evidence="1">
    <location>
        <begin position="14"/>
        <end position="39"/>
    </location>
</feature>
<dbReference type="EMBL" id="JAAFGS010000002">
    <property type="protein sequence ID" value="NGZ75258.1"/>
    <property type="molecule type" value="Genomic_DNA"/>
</dbReference>
<name>A0ABX0F6M9_9BACL</name>
<protein>
    <recommendedName>
        <fullName evidence="4">YfzA-like protein</fullName>
    </recommendedName>
</protein>
<reference evidence="2 3" key="1">
    <citation type="submission" date="2020-01" db="EMBL/GenBank/DDBJ databases">
        <title>Polyphasic characterisation and genomic insights into a novel alkali tolerant bacterium VR-M41.</title>
        <authorList>
            <person name="Vemuluri V.R."/>
        </authorList>
    </citation>
    <scope>NUCLEOTIDE SEQUENCE [LARGE SCALE GENOMIC DNA]</scope>
    <source>
        <strain evidence="2 3">VR-M41</strain>
    </source>
</reference>
<dbReference type="Pfam" id="PF14118">
    <property type="entry name" value="YfzA"/>
    <property type="match status" value="1"/>
</dbReference>
<evidence type="ECO:0000313" key="3">
    <source>
        <dbReference type="Proteomes" id="UP000800303"/>
    </source>
</evidence>
<evidence type="ECO:0008006" key="4">
    <source>
        <dbReference type="Google" id="ProtNLM"/>
    </source>
</evidence>
<gene>
    <name evidence="2" type="ORF">GYN08_07995</name>
</gene>